<dbReference type="InterPro" id="IPR036388">
    <property type="entry name" value="WH-like_DNA-bd_sf"/>
</dbReference>
<dbReference type="InterPro" id="IPR053924">
    <property type="entry name" value="RecX_HTH_2nd"/>
</dbReference>
<dbReference type="Proteomes" id="UP000237423">
    <property type="component" value="Unassembled WGS sequence"/>
</dbReference>
<evidence type="ECO:0000313" key="9">
    <source>
        <dbReference type="EMBL" id="POZ50483.1"/>
    </source>
</evidence>
<comment type="similarity">
    <text evidence="2 5">Belongs to the RecX family.</text>
</comment>
<dbReference type="Pfam" id="PF21981">
    <property type="entry name" value="RecX_HTH3"/>
    <property type="match status" value="1"/>
</dbReference>
<comment type="subcellular location">
    <subcellularLocation>
        <location evidence="1 5">Cytoplasm</location>
    </subcellularLocation>
</comment>
<dbReference type="Pfam" id="PF02631">
    <property type="entry name" value="RecX_HTH2"/>
    <property type="match status" value="1"/>
</dbReference>
<feature type="domain" description="RecX second three-helical" evidence="6">
    <location>
        <begin position="58"/>
        <end position="90"/>
    </location>
</feature>
<organism evidence="9 10">
    <name type="scientific">Methylovulum psychrotolerans</name>
    <dbReference type="NCBI Taxonomy" id="1704499"/>
    <lineage>
        <taxon>Bacteria</taxon>
        <taxon>Pseudomonadati</taxon>
        <taxon>Pseudomonadota</taxon>
        <taxon>Gammaproteobacteria</taxon>
        <taxon>Methylococcales</taxon>
        <taxon>Methylococcaceae</taxon>
        <taxon>Methylovulum</taxon>
    </lineage>
</organism>
<comment type="caution">
    <text evidence="9">The sequence shown here is derived from an EMBL/GenBank/DDBJ whole genome shotgun (WGS) entry which is preliminary data.</text>
</comment>
<dbReference type="InterPro" id="IPR053925">
    <property type="entry name" value="RecX_HTH_3rd"/>
</dbReference>
<dbReference type="PANTHER" id="PTHR33602:SF1">
    <property type="entry name" value="REGULATORY PROTEIN RECX FAMILY PROTEIN"/>
    <property type="match status" value="1"/>
</dbReference>
<proteinExistence type="inferred from homology"/>
<dbReference type="HAMAP" id="MF_01114">
    <property type="entry name" value="RecX"/>
    <property type="match status" value="1"/>
</dbReference>
<evidence type="ECO:0000259" key="7">
    <source>
        <dbReference type="Pfam" id="PF21981"/>
    </source>
</evidence>
<feature type="domain" description="RecX first three-helical" evidence="8">
    <location>
        <begin position="13"/>
        <end position="51"/>
    </location>
</feature>
<dbReference type="PANTHER" id="PTHR33602">
    <property type="entry name" value="REGULATORY PROTEIN RECX FAMILY PROTEIN"/>
    <property type="match status" value="1"/>
</dbReference>
<evidence type="ECO:0000313" key="10">
    <source>
        <dbReference type="Proteomes" id="UP000237423"/>
    </source>
</evidence>
<dbReference type="InterPro" id="IPR053926">
    <property type="entry name" value="RecX_HTH_1st"/>
</dbReference>
<dbReference type="GO" id="GO:0005737">
    <property type="term" value="C:cytoplasm"/>
    <property type="evidence" value="ECO:0007669"/>
    <property type="project" value="UniProtKB-SubCell"/>
</dbReference>
<feature type="domain" description="RecX third three-helical" evidence="7">
    <location>
        <begin position="101"/>
        <end position="145"/>
    </location>
</feature>
<evidence type="ECO:0000259" key="8">
    <source>
        <dbReference type="Pfam" id="PF21982"/>
    </source>
</evidence>
<dbReference type="EMBL" id="PGFZ01000010">
    <property type="protein sequence ID" value="POZ50483.1"/>
    <property type="molecule type" value="Genomic_DNA"/>
</dbReference>
<dbReference type="Pfam" id="PF21982">
    <property type="entry name" value="RecX_HTH1"/>
    <property type="match status" value="1"/>
</dbReference>
<protein>
    <recommendedName>
        <fullName evidence="3 5">Regulatory protein RecX</fullName>
    </recommendedName>
</protein>
<evidence type="ECO:0000256" key="1">
    <source>
        <dbReference type="ARBA" id="ARBA00004496"/>
    </source>
</evidence>
<evidence type="ECO:0000256" key="4">
    <source>
        <dbReference type="ARBA" id="ARBA00022490"/>
    </source>
</evidence>
<evidence type="ECO:0000259" key="6">
    <source>
        <dbReference type="Pfam" id="PF02631"/>
    </source>
</evidence>
<gene>
    <name evidence="5" type="primary">recX</name>
    <name evidence="9" type="ORF">AADEFJLK_03679</name>
</gene>
<reference evidence="9 10" key="1">
    <citation type="submission" date="2017-11" db="EMBL/GenBank/DDBJ databases">
        <title>Draft Genome Sequence of Methylobacter psychrotolerans Sph1T, an Obligate Methanotroph from Low-Temperature Environments.</title>
        <authorList>
            <person name="Oshkin I.Y."/>
            <person name="Miroshnikov K."/>
            <person name="Belova S.E."/>
            <person name="Korzhenkov A."/>
            <person name="Toshchakov S.V."/>
            <person name="Dedysh S.N."/>
        </authorList>
    </citation>
    <scope>NUCLEOTIDE SEQUENCE [LARGE SCALE GENOMIC DNA]</scope>
    <source>
        <strain evidence="9 10">Sph1</strain>
    </source>
</reference>
<sequence>MAAAELDTAKAIRAYCLRLLAQREHSRQELGNKCLLKGFPKDDIVPILAELAEQGWQDDARYAESYARARIQKGYGPLAVRYALQQKGVAMEADALQPDEDSWLDTLVQVYHKKFSGDQPLSRQEWAKRSRFLIQRGFPADLVNALPKHLAIRFLKN</sequence>
<evidence type="ECO:0000256" key="3">
    <source>
        <dbReference type="ARBA" id="ARBA00018111"/>
    </source>
</evidence>
<comment type="function">
    <text evidence="5">Modulates RecA activity.</text>
</comment>
<evidence type="ECO:0000256" key="5">
    <source>
        <dbReference type="HAMAP-Rule" id="MF_01114"/>
    </source>
</evidence>
<dbReference type="Gene3D" id="1.10.10.10">
    <property type="entry name" value="Winged helix-like DNA-binding domain superfamily/Winged helix DNA-binding domain"/>
    <property type="match status" value="3"/>
</dbReference>
<name>A0A2S5CI38_9GAMM</name>
<evidence type="ECO:0000256" key="2">
    <source>
        <dbReference type="ARBA" id="ARBA00009695"/>
    </source>
</evidence>
<dbReference type="RefSeq" id="WP_103975300.1">
    <property type="nucleotide sequence ID" value="NZ_PGFZ01000010.1"/>
</dbReference>
<dbReference type="InterPro" id="IPR003783">
    <property type="entry name" value="Regulatory_RecX"/>
</dbReference>
<accession>A0A2S5CI38</accession>
<keyword evidence="4 5" id="KW-0963">Cytoplasm</keyword>
<dbReference type="GO" id="GO:0006282">
    <property type="term" value="P:regulation of DNA repair"/>
    <property type="evidence" value="ECO:0007669"/>
    <property type="project" value="UniProtKB-UniRule"/>
</dbReference>
<dbReference type="AlphaFoldDB" id="A0A2S5CI38"/>